<evidence type="ECO:0000313" key="5">
    <source>
        <dbReference type="Proteomes" id="UP001642484"/>
    </source>
</evidence>
<reference evidence="4 5" key="1">
    <citation type="submission" date="2024-02" db="EMBL/GenBank/DDBJ databases">
        <authorList>
            <person name="Chen Y."/>
            <person name="Shah S."/>
            <person name="Dougan E. K."/>
            <person name="Thang M."/>
            <person name="Chan C."/>
        </authorList>
    </citation>
    <scope>NUCLEOTIDE SEQUENCE [LARGE SCALE GENOMIC DNA]</scope>
</reference>
<keyword evidence="1" id="KW-0479">Metal-binding</keyword>
<feature type="region of interest" description="Disordered" evidence="2">
    <location>
        <begin position="71"/>
        <end position="91"/>
    </location>
</feature>
<dbReference type="Proteomes" id="UP001642484">
    <property type="component" value="Unassembled WGS sequence"/>
</dbReference>
<feature type="compositionally biased region" description="Low complexity" evidence="2">
    <location>
        <begin position="16"/>
        <end position="33"/>
    </location>
</feature>
<dbReference type="Gene3D" id="4.10.60.10">
    <property type="entry name" value="Zinc finger, CCHC-type"/>
    <property type="match status" value="1"/>
</dbReference>
<feature type="region of interest" description="Disordered" evidence="2">
    <location>
        <begin position="170"/>
        <end position="203"/>
    </location>
</feature>
<feature type="region of interest" description="Disordered" evidence="2">
    <location>
        <begin position="1"/>
        <end position="52"/>
    </location>
</feature>
<dbReference type="InterPro" id="IPR001878">
    <property type="entry name" value="Znf_CCHC"/>
</dbReference>
<proteinExistence type="predicted"/>
<dbReference type="Pfam" id="PF00098">
    <property type="entry name" value="zf-CCHC"/>
    <property type="match status" value="1"/>
</dbReference>
<comment type="caution">
    <text evidence="4">The sequence shown here is derived from an EMBL/GenBank/DDBJ whole genome shotgun (WGS) entry which is preliminary data.</text>
</comment>
<feature type="domain" description="CCHC-type" evidence="3">
    <location>
        <begin position="61"/>
        <end position="76"/>
    </location>
</feature>
<dbReference type="SUPFAM" id="SSF57756">
    <property type="entry name" value="Retrovirus zinc finger-like domains"/>
    <property type="match status" value="1"/>
</dbReference>
<gene>
    <name evidence="4" type="ORF">CCMP2556_LOCUS24689</name>
</gene>
<evidence type="ECO:0000256" key="2">
    <source>
        <dbReference type="SAM" id="MobiDB-lite"/>
    </source>
</evidence>
<evidence type="ECO:0000313" key="4">
    <source>
        <dbReference type="EMBL" id="CAK9047826.1"/>
    </source>
</evidence>
<sequence length="203" mass="21381">AELKASRGFWPVVAVPPEGTSSSPSSSTPSSSKGKGKRKGKSPRKGSPAARTPAAGYNLTCLKCGKEGHWASQCPNGPSSSRTSTTSPPRAKQDAMYATGYVANGYVDALPTSDLVGLLDTGASSVVIGHNGLMTLLTQMHSFGITMDSLRFRPANKLFHLDTYLSTTGRSGPELALAAEEPPAEEEDDRFDPAGINLHYEEP</sequence>
<dbReference type="EMBL" id="CAXAMN010016302">
    <property type="protein sequence ID" value="CAK9047826.1"/>
    <property type="molecule type" value="Genomic_DNA"/>
</dbReference>
<dbReference type="SMART" id="SM00343">
    <property type="entry name" value="ZnF_C2HC"/>
    <property type="match status" value="1"/>
</dbReference>
<name>A0ABP0M9S0_9DINO</name>
<accession>A0ABP0M9S0</accession>
<evidence type="ECO:0000259" key="3">
    <source>
        <dbReference type="PROSITE" id="PS50158"/>
    </source>
</evidence>
<dbReference type="PROSITE" id="PS50158">
    <property type="entry name" value="ZF_CCHC"/>
    <property type="match status" value="1"/>
</dbReference>
<organism evidence="4 5">
    <name type="scientific">Durusdinium trenchii</name>
    <dbReference type="NCBI Taxonomy" id="1381693"/>
    <lineage>
        <taxon>Eukaryota</taxon>
        <taxon>Sar</taxon>
        <taxon>Alveolata</taxon>
        <taxon>Dinophyceae</taxon>
        <taxon>Suessiales</taxon>
        <taxon>Symbiodiniaceae</taxon>
        <taxon>Durusdinium</taxon>
    </lineage>
</organism>
<dbReference type="InterPro" id="IPR036875">
    <property type="entry name" value="Znf_CCHC_sf"/>
</dbReference>
<feature type="compositionally biased region" description="Basic residues" evidence="2">
    <location>
        <begin position="34"/>
        <end position="44"/>
    </location>
</feature>
<keyword evidence="5" id="KW-1185">Reference proteome</keyword>
<feature type="non-terminal residue" evidence="4">
    <location>
        <position position="1"/>
    </location>
</feature>
<evidence type="ECO:0000256" key="1">
    <source>
        <dbReference type="PROSITE-ProRule" id="PRU00047"/>
    </source>
</evidence>
<feature type="compositionally biased region" description="Low complexity" evidence="2">
    <location>
        <begin position="78"/>
        <end position="90"/>
    </location>
</feature>
<keyword evidence="1" id="KW-0863">Zinc-finger</keyword>
<protein>
    <recommendedName>
        <fullName evidence="3">CCHC-type domain-containing protein</fullName>
    </recommendedName>
</protein>
<keyword evidence="1" id="KW-0862">Zinc</keyword>